<dbReference type="GO" id="GO:0005546">
    <property type="term" value="F:phosphatidylinositol-4,5-bisphosphate binding"/>
    <property type="evidence" value="ECO:0007669"/>
    <property type="project" value="InterPro"/>
</dbReference>
<accession>A0A4D6LM74</accession>
<dbReference type="Proteomes" id="UP000501690">
    <property type="component" value="Linkage Group LG4"/>
</dbReference>
<evidence type="ECO:0000259" key="3">
    <source>
        <dbReference type="Pfam" id="PF03081"/>
    </source>
</evidence>
<evidence type="ECO:0000313" key="4">
    <source>
        <dbReference type="EMBL" id="QCD89425.1"/>
    </source>
</evidence>
<keyword evidence="2" id="KW-0813">Transport</keyword>
<organism evidence="4 5">
    <name type="scientific">Vigna unguiculata</name>
    <name type="common">Cowpea</name>
    <dbReference type="NCBI Taxonomy" id="3917"/>
    <lineage>
        <taxon>Eukaryota</taxon>
        <taxon>Viridiplantae</taxon>
        <taxon>Streptophyta</taxon>
        <taxon>Embryophyta</taxon>
        <taxon>Tracheophyta</taxon>
        <taxon>Spermatophyta</taxon>
        <taxon>Magnoliopsida</taxon>
        <taxon>eudicotyledons</taxon>
        <taxon>Gunneridae</taxon>
        <taxon>Pentapetalae</taxon>
        <taxon>rosids</taxon>
        <taxon>fabids</taxon>
        <taxon>Fabales</taxon>
        <taxon>Fabaceae</taxon>
        <taxon>Papilionoideae</taxon>
        <taxon>50 kb inversion clade</taxon>
        <taxon>NPAAA clade</taxon>
        <taxon>indigoferoid/millettioid clade</taxon>
        <taxon>Phaseoleae</taxon>
        <taxon>Vigna</taxon>
    </lineage>
</organism>
<reference evidence="4 5" key="1">
    <citation type="submission" date="2019-04" db="EMBL/GenBank/DDBJ databases">
        <title>An improved genome assembly and genetic linkage map for asparagus bean, Vigna unguiculata ssp. sesquipedialis.</title>
        <authorList>
            <person name="Xia Q."/>
            <person name="Zhang R."/>
            <person name="Dong Y."/>
        </authorList>
    </citation>
    <scope>NUCLEOTIDE SEQUENCE [LARGE SCALE GENOMIC DNA]</scope>
    <source>
        <tissue evidence="4">Leaf</tissue>
    </source>
</reference>
<proteinExistence type="inferred from homology"/>
<gene>
    <name evidence="4" type="ORF">DEO72_LG4g369</name>
</gene>
<dbReference type="AlphaFoldDB" id="A0A4D6LM74"/>
<dbReference type="Pfam" id="PF03081">
    <property type="entry name" value="Exo70_C"/>
    <property type="match status" value="1"/>
</dbReference>
<dbReference type="InterPro" id="IPR046364">
    <property type="entry name" value="Exo70_C"/>
</dbReference>
<evidence type="ECO:0000313" key="5">
    <source>
        <dbReference type="Proteomes" id="UP000501690"/>
    </source>
</evidence>
<dbReference type="InterPro" id="IPR016159">
    <property type="entry name" value="Cullin_repeat-like_dom_sf"/>
</dbReference>
<dbReference type="EMBL" id="CP039348">
    <property type="protein sequence ID" value="QCD89425.1"/>
    <property type="molecule type" value="Genomic_DNA"/>
</dbReference>
<dbReference type="SUPFAM" id="SSF74788">
    <property type="entry name" value="Cullin repeat-like"/>
    <property type="match status" value="1"/>
</dbReference>
<dbReference type="GO" id="GO:0006887">
    <property type="term" value="P:exocytosis"/>
    <property type="evidence" value="ECO:0007669"/>
    <property type="project" value="InterPro"/>
</dbReference>
<keyword evidence="5" id="KW-1185">Reference proteome</keyword>
<dbReference type="Gene3D" id="1.20.1280.170">
    <property type="entry name" value="Exocyst complex component Exo70"/>
    <property type="match status" value="1"/>
</dbReference>
<dbReference type="GO" id="GO:0000145">
    <property type="term" value="C:exocyst"/>
    <property type="evidence" value="ECO:0007669"/>
    <property type="project" value="InterPro"/>
</dbReference>
<evidence type="ECO:0000256" key="2">
    <source>
        <dbReference type="ARBA" id="ARBA00022448"/>
    </source>
</evidence>
<comment type="similarity">
    <text evidence="1">Belongs to the EXO70 family.</text>
</comment>
<protein>
    <submittedName>
        <fullName evidence="4">Exocyst complex component 7</fullName>
    </submittedName>
</protein>
<evidence type="ECO:0000256" key="1">
    <source>
        <dbReference type="ARBA" id="ARBA00006756"/>
    </source>
</evidence>
<feature type="domain" description="Exocyst complex subunit Exo70 C-terminal" evidence="3">
    <location>
        <begin position="164"/>
        <end position="220"/>
    </location>
</feature>
<name>A0A4D6LM74_VIGUN</name>
<sequence>MFTVILRTVSSKFLGFSQKSPGGSIPTARRHISDEHCSCFGLNRLAAMNSYQEWRACDSAENWYTARWRAACRQATMGASLRLAAVLGAPGGRRPRKGVRMLCAHIREMLRTGRYVAGGSCVSDGRVHRVRLRTRRFVKAGPRAGSSPFLFVLGDDRVILYTRAIDDTELRVELRIPISKKLILTYRSFLAMFQSHVESGRYLENYIKCFIEDVKNVVSEFVLMGFCFPTLENDI</sequence>